<evidence type="ECO:0000313" key="1">
    <source>
        <dbReference type="EMBL" id="PVM87066.1"/>
    </source>
</evidence>
<dbReference type="AlphaFoldDB" id="A0A2T9JTR6"/>
<gene>
    <name evidence="1" type="ORF">DDF65_05440</name>
</gene>
<name>A0A2T9JTR6_9CAUL</name>
<comment type="caution">
    <text evidence="1">The sequence shown here is derived from an EMBL/GenBank/DDBJ whole genome shotgun (WGS) entry which is preliminary data.</text>
</comment>
<protein>
    <recommendedName>
        <fullName evidence="3">DUF2188 domain-containing protein</fullName>
    </recommendedName>
</protein>
<evidence type="ECO:0008006" key="3">
    <source>
        <dbReference type="Google" id="ProtNLM"/>
    </source>
</evidence>
<dbReference type="EMBL" id="QDKP01000014">
    <property type="protein sequence ID" value="PVM87066.1"/>
    <property type="molecule type" value="Genomic_DNA"/>
</dbReference>
<evidence type="ECO:0000313" key="2">
    <source>
        <dbReference type="Proteomes" id="UP000244913"/>
    </source>
</evidence>
<dbReference type="RefSeq" id="WP_116565319.1">
    <property type="nucleotide sequence ID" value="NZ_QDKP01000014.1"/>
</dbReference>
<organism evidence="1 2">
    <name type="scientific">Caulobacter radicis</name>
    <dbReference type="NCBI Taxonomy" id="2172650"/>
    <lineage>
        <taxon>Bacteria</taxon>
        <taxon>Pseudomonadati</taxon>
        <taxon>Pseudomonadota</taxon>
        <taxon>Alphaproteobacteria</taxon>
        <taxon>Caulobacterales</taxon>
        <taxon>Caulobacteraceae</taxon>
        <taxon>Caulobacter</taxon>
    </lineage>
</organism>
<accession>A0A2T9JTR6</accession>
<dbReference type="Proteomes" id="UP000244913">
    <property type="component" value="Unassembled WGS sequence"/>
</dbReference>
<keyword evidence="2" id="KW-1185">Reference proteome</keyword>
<dbReference type="InterPro" id="IPR018691">
    <property type="entry name" value="DUF2188"/>
</dbReference>
<reference evidence="1 2" key="1">
    <citation type="submission" date="2018-04" db="EMBL/GenBank/DDBJ databases">
        <title>The genome sequence of Caulobacter sp. 736.</title>
        <authorList>
            <person name="Gao J."/>
            <person name="Sun J."/>
        </authorList>
    </citation>
    <scope>NUCLEOTIDE SEQUENCE [LARGE SCALE GENOMIC DNA]</scope>
    <source>
        <strain evidence="1 2">736</strain>
    </source>
</reference>
<proteinExistence type="predicted"/>
<dbReference type="Pfam" id="PF09954">
    <property type="entry name" value="DUF2188"/>
    <property type="match status" value="1"/>
</dbReference>
<sequence length="73" mass="8112">MARTIYRVLPEGGDWKVTRSGTRLAGYARKDDAIDYGRRSALADQPSQLVISRADGTFETEYTYGNDPYPPPG</sequence>